<gene>
    <name evidence="3" type="ORF">L345_14185</name>
</gene>
<reference evidence="3 4" key="1">
    <citation type="journal article" date="2013" name="Proc. Natl. Acad. Sci. U.S.A.">
        <title>The king cobra genome reveals dynamic gene evolution and adaptation in the snake venom system.</title>
        <authorList>
            <person name="Vonk F.J."/>
            <person name="Casewell N.R."/>
            <person name="Henkel C.V."/>
            <person name="Heimberg A.M."/>
            <person name="Jansen H.J."/>
            <person name="McCleary R.J."/>
            <person name="Kerkkamp H.M."/>
            <person name="Vos R.A."/>
            <person name="Guerreiro I."/>
            <person name="Calvete J.J."/>
            <person name="Wuster W."/>
            <person name="Woods A.E."/>
            <person name="Logan J.M."/>
            <person name="Harrison R.A."/>
            <person name="Castoe T.A."/>
            <person name="de Koning A.P."/>
            <person name="Pollock D.D."/>
            <person name="Yandell M."/>
            <person name="Calderon D."/>
            <person name="Renjifo C."/>
            <person name="Currier R.B."/>
            <person name="Salgado D."/>
            <person name="Pla D."/>
            <person name="Sanz L."/>
            <person name="Hyder A.S."/>
            <person name="Ribeiro J.M."/>
            <person name="Arntzen J.W."/>
            <person name="van den Thillart G.E."/>
            <person name="Boetzer M."/>
            <person name="Pirovano W."/>
            <person name="Dirks R.P."/>
            <person name="Spaink H.P."/>
            <person name="Duboule D."/>
            <person name="McGlinn E."/>
            <person name="Kini R.M."/>
            <person name="Richardson M.K."/>
        </authorList>
    </citation>
    <scope>NUCLEOTIDE SEQUENCE</scope>
    <source>
        <tissue evidence="3">Blood</tissue>
    </source>
</reference>
<dbReference type="PANTHER" id="PTHR37860:SF2">
    <property type="entry name" value="VITELLOGENIN DOMAIN-CONTAINING PROTEIN"/>
    <property type="match status" value="1"/>
</dbReference>
<dbReference type="InterPro" id="IPR015819">
    <property type="entry name" value="Lipid_transp_b-sht_shell"/>
</dbReference>
<feature type="non-terminal residue" evidence="3">
    <location>
        <position position="1"/>
    </location>
</feature>
<dbReference type="EMBL" id="AZIM01004988">
    <property type="protein sequence ID" value="ETE60076.1"/>
    <property type="molecule type" value="Genomic_DNA"/>
</dbReference>
<dbReference type="Gene3D" id="1.25.10.20">
    <property type="entry name" value="Vitellinogen, superhelical"/>
    <property type="match status" value="1"/>
</dbReference>
<dbReference type="SUPFAM" id="SSF56968">
    <property type="entry name" value="Lipovitellin-phosvitin complex, beta-sheet shell regions"/>
    <property type="match status" value="1"/>
</dbReference>
<evidence type="ECO:0000259" key="2">
    <source>
        <dbReference type="PROSITE" id="PS51211"/>
    </source>
</evidence>
<evidence type="ECO:0000313" key="3">
    <source>
        <dbReference type="EMBL" id="ETE60076.1"/>
    </source>
</evidence>
<dbReference type="PANTHER" id="PTHR37860">
    <property type="entry name" value="AGAP008810-PA"/>
    <property type="match status" value="1"/>
</dbReference>
<dbReference type="InterPro" id="IPR011030">
    <property type="entry name" value="Lipovitellin_superhlx_dom"/>
</dbReference>
<comment type="caution">
    <text evidence="3">The sequence shown here is derived from an EMBL/GenBank/DDBJ whole genome shotgun (WGS) entry which is preliminary data.</text>
</comment>
<evidence type="ECO:0000313" key="4">
    <source>
        <dbReference type="Proteomes" id="UP000018936"/>
    </source>
</evidence>
<dbReference type="InterPro" id="IPR001747">
    <property type="entry name" value="Vitellogenin_N"/>
</dbReference>
<sequence>KQHTSCHSYSLEVAYCGILNFKGKGSSLTQGIQDSTMDDSGFCLQKDKKTGFTYQSYASTNKQFIVWLMVAESKVPTSDIYESSLLYEKEKMASLSKEEEMKEVANVLQKLCVKPSMDIEPTDLFLNLVFALRQVSADVLMDLWQSPSSKCQDNWQPLLDGLPFCATEPCVILMKKLIILQEVEEDHIDHFLRSLTFIPEPTAGMIDALAPLLELPKEQQIAFLALTSLLHHFCSTRTNCDQVPAVLRIMKILGRRLGRKCTGSRLEGTAQIYLWDVSLNFTWASQMERILNAIGNAGLAATSLTTLLSSCAVLKTNPTEIRLAAIEAFRRIPCAANRAVLVQLFQTYDENVEIRIASYLMAMKCPSKDLFNHIKWTLQEEQSSQAMASGNAEAQVIFSPASFIPRLILTNFTLHLLGRAINLLEASDLKDTRTNY</sequence>
<organism evidence="3 4">
    <name type="scientific">Ophiophagus hannah</name>
    <name type="common">King cobra</name>
    <name type="synonym">Naja hannah</name>
    <dbReference type="NCBI Taxonomy" id="8665"/>
    <lineage>
        <taxon>Eukaryota</taxon>
        <taxon>Metazoa</taxon>
        <taxon>Chordata</taxon>
        <taxon>Craniata</taxon>
        <taxon>Vertebrata</taxon>
        <taxon>Euteleostomi</taxon>
        <taxon>Lepidosauria</taxon>
        <taxon>Squamata</taxon>
        <taxon>Bifurcata</taxon>
        <taxon>Unidentata</taxon>
        <taxon>Episquamata</taxon>
        <taxon>Toxicofera</taxon>
        <taxon>Serpentes</taxon>
        <taxon>Colubroidea</taxon>
        <taxon>Elapidae</taxon>
        <taxon>Elapinae</taxon>
        <taxon>Ophiophagus</taxon>
    </lineage>
</organism>
<dbReference type="OrthoDB" id="9037135at2759"/>
<feature type="domain" description="Vitellogenin" evidence="2">
    <location>
        <begin position="1"/>
        <end position="436"/>
    </location>
</feature>
<evidence type="ECO:0000256" key="1">
    <source>
        <dbReference type="PROSITE-ProRule" id="PRU00557"/>
    </source>
</evidence>
<dbReference type="SUPFAM" id="SSF48431">
    <property type="entry name" value="Lipovitellin-phosvitin complex, superhelical domain"/>
    <property type="match status" value="1"/>
</dbReference>
<protein>
    <recommendedName>
        <fullName evidence="2">Vitellogenin domain-containing protein</fullName>
    </recommendedName>
</protein>
<dbReference type="GO" id="GO:0005319">
    <property type="term" value="F:lipid transporter activity"/>
    <property type="evidence" value="ECO:0007669"/>
    <property type="project" value="InterPro"/>
</dbReference>
<dbReference type="AlphaFoldDB" id="V8NDP9"/>
<name>V8NDP9_OPHHA</name>
<proteinExistence type="predicted"/>
<comment type="caution">
    <text evidence="1">Lacks conserved residue(s) required for the propagation of feature annotation.</text>
</comment>
<dbReference type="PROSITE" id="PS51211">
    <property type="entry name" value="VITELLOGENIN"/>
    <property type="match status" value="1"/>
</dbReference>
<dbReference type="Proteomes" id="UP000018936">
    <property type="component" value="Unassembled WGS sequence"/>
</dbReference>
<keyword evidence="4" id="KW-1185">Reference proteome</keyword>
<dbReference type="Pfam" id="PF01347">
    <property type="entry name" value="Vitellogenin_N"/>
    <property type="match status" value="1"/>
</dbReference>
<accession>V8NDP9</accession>